<reference evidence="3" key="1">
    <citation type="submission" date="2012-02" db="EMBL/GenBank/DDBJ databases">
        <title>Genome sequencing of Giardia lamblia Genotypes A2 and B isolates (DH and GS) and comparative analysis with the genomes of Genotypes A1 and E (WB and Pig).</title>
        <authorList>
            <person name="Adam R."/>
            <person name="Dahlstrom E."/>
            <person name="Martens C."/>
            <person name="Bruno D."/>
            <person name="Barbian K."/>
            <person name="Porcella S.F."/>
            <person name="Nash T."/>
        </authorList>
    </citation>
    <scope>NUCLEOTIDE SEQUENCE</scope>
    <source>
        <strain evidence="3">DH</strain>
    </source>
</reference>
<name>V6TA49_GIAIN</name>
<feature type="region of interest" description="Disordered" evidence="1">
    <location>
        <begin position="22"/>
        <end position="62"/>
    </location>
</feature>
<proteinExistence type="predicted"/>
<sequence>MTSTNSELQTLLMALLAKLNETPKAEPAAAPMSQPRSSKTRMKEVPITAREDPDIDPYEVLPPIDRTTHEYVFCRNGRWRAVPKQSPEQIKERTEKMLETKLRKRAEASKAMEAKLAQIRAERAVEESASDPAPVEKKAKPKPTPVVETSEPSETAADEDPEVAKVVADHLAEKMRKDQMTRSQAAASSSVFGVTVTHK</sequence>
<dbReference type="VEuPathDB" id="GiardiaDB:GL50803_002631"/>
<gene>
    <name evidence="2" type="ORF">DHA2_150987</name>
</gene>
<accession>V6TA49</accession>
<evidence type="ECO:0000256" key="1">
    <source>
        <dbReference type="SAM" id="MobiDB-lite"/>
    </source>
</evidence>
<evidence type="ECO:0000313" key="3">
    <source>
        <dbReference type="Proteomes" id="UP000018320"/>
    </source>
</evidence>
<evidence type="ECO:0000313" key="2">
    <source>
        <dbReference type="EMBL" id="ESU35731.1"/>
    </source>
</evidence>
<dbReference type="VEuPathDB" id="GiardiaDB:DHA2_150987"/>
<reference evidence="2 3" key="2">
    <citation type="journal article" date="2013" name="Genome Biol. Evol.">
        <title>Genome sequencing of Giardia lamblia genotypes A2 and B isolates (DH and GS) and comparative analysis with the genomes of genotypes A1 and E (WB and Pig).</title>
        <authorList>
            <person name="Adam R.D."/>
            <person name="Dahlstrom E.W."/>
            <person name="Martens C.A."/>
            <person name="Bruno D.P."/>
            <person name="Barbian K.D."/>
            <person name="Ricklefs S.M."/>
            <person name="Hernandez M.M."/>
            <person name="Narla N.P."/>
            <person name="Patel R.B."/>
            <person name="Porcella S.F."/>
            <person name="Nash T.E."/>
        </authorList>
    </citation>
    <scope>NUCLEOTIDE SEQUENCE [LARGE SCALE GENOMIC DNA]</scope>
    <source>
        <strain evidence="2 3">DH</strain>
    </source>
</reference>
<feature type="compositionally biased region" description="Basic and acidic residues" evidence="1">
    <location>
        <begin position="167"/>
        <end position="180"/>
    </location>
</feature>
<feature type="region of interest" description="Disordered" evidence="1">
    <location>
        <begin position="121"/>
        <end position="199"/>
    </location>
</feature>
<comment type="caution">
    <text evidence="2">The sequence shown here is derived from an EMBL/GenBank/DDBJ whole genome shotgun (WGS) entry which is preliminary data.</text>
</comment>
<feature type="compositionally biased region" description="Polar residues" evidence="1">
    <location>
        <begin position="181"/>
        <end position="192"/>
    </location>
</feature>
<dbReference type="VEuPathDB" id="GiardiaDB:GL50581_2491"/>
<dbReference type="Proteomes" id="UP000018320">
    <property type="component" value="Unassembled WGS sequence"/>
</dbReference>
<dbReference type="AlphaFoldDB" id="V6TA49"/>
<protein>
    <submittedName>
        <fullName evidence="2">Uncharacterized protein</fullName>
    </submittedName>
</protein>
<organism evidence="2 3">
    <name type="scientific">Giardia intestinalis</name>
    <name type="common">Giardia lamblia</name>
    <dbReference type="NCBI Taxonomy" id="5741"/>
    <lineage>
        <taxon>Eukaryota</taxon>
        <taxon>Metamonada</taxon>
        <taxon>Diplomonadida</taxon>
        <taxon>Hexamitidae</taxon>
        <taxon>Giardiinae</taxon>
        <taxon>Giardia</taxon>
    </lineage>
</organism>
<feature type="compositionally biased region" description="Basic and acidic residues" evidence="1">
    <location>
        <begin position="41"/>
        <end position="52"/>
    </location>
</feature>
<dbReference type="EMBL" id="AHGT01000070">
    <property type="protein sequence ID" value="ESU35731.1"/>
    <property type="molecule type" value="Genomic_DNA"/>
</dbReference>